<dbReference type="Proteomes" id="UP001515480">
    <property type="component" value="Unassembled WGS sequence"/>
</dbReference>
<name>A0AB34JF52_PRYPA</name>
<dbReference type="AlphaFoldDB" id="A0AB34JF52"/>
<evidence type="ECO:0000313" key="4">
    <source>
        <dbReference type="Proteomes" id="UP001515480"/>
    </source>
</evidence>
<feature type="region of interest" description="Disordered" evidence="2">
    <location>
        <begin position="1"/>
        <end position="42"/>
    </location>
</feature>
<comment type="caution">
    <text evidence="3">The sequence shown here is derived from an EMBL/GenBank/DDBJ whole genome shotgun (WGS) entry which is preliminary data.</text>
</comment>
<sequence length="388" mass="42033">MGGAGSGKGKRKATTPPAPTLRPEGTGTKRTVTGDNPAKELDKLEEYLSTPASARRSRPQRAALVDRKDRSWAKTSPVHQVCQAQLQSLQYHLLRPLVVGVSAAIDRPFLARPLHWPSKLLLPGPLSIQRSTKFLTLIHIFELEREGATPWGVVAYLAGVLGSEAGRGEGRACAHGVTERSRDGGQHGASAQRGALLCTGEEAPQRAAAATRIPLTSKPRETARMKRLEFGMAEGEELPLLELQRHEMERLRTLLDEQRATIARHRAELDAREETIREQQARLEAQAEELCALRQRCAGGERAGRVGGGAERSVGASPAEQLARALEDKAVLVAQLQRLVDAAAQARVEARRQAEVSQRSLAAAWRLGELGRAGIALVREASDPPTPT</sequence>
<reference evidence="3 4" key="1">
    <citation type="journal article" date="2024" name="Science">
        <title>Giant polyketide synthase enzymes in the biosynthesis of giant marine polyether toxins.</title>
        <authorList>
            <person name="Fallon T.R."/>
            <person name="Shende V.V."/>
            <person name="Wierzbicki I.H."/>
            <person name="Pendleton A.L."/>
            <person name="Watervoot N.F."/>
            <person name="Auber R.P."/>
            <person name="Gonzalez D.J."/>
            <person name="Wisecaver J.H."/>
            <person name="Moore B.S."/>
        </authorList>
    </citation>
    <scope>NUCLEOTIDE SEQUENCE [LARGE SCALE GENOMIC DNA]</scope>
    <source>
        <strain evidence="3 4">12B1</strain>
    </source>
</reference>
<feature type="coiled-coil region" evidence="1">
    <location>
        <begin position="241"/>
        <end position="289"/>
    </location>
</feature>
<evidence type="ECO:0000256" key="1">
    <source>
        <dbReference type="SAM" id="Coils"/>
    </source>
</evidence>
<keyword evidence="4" id="KW-1185">Reference proteome</keyword>
<proteinExistence type="predicted"/>
<organism evidence="3 4">
    <name type="scientific">Prymnesium parvum</name>
    <name type="common">Toxic golden alga</name>
    <dbReference type="NCBI Taxonomy" id="97485"/>
    <lineage>
        <taxon>Eukaryota</taxon>
        <taxon>Haptista</taxon>
        <taxon>Haptophyta</taxon>
        <taxon>Prymnesiophyceae</taxon>
        <taxon>Prymnesiales</taxon>
        <taxon>Prymnesiaceae</taxon>
        <taxon>Prymnesium</taxon>
    </lineage>
</organism>
<evidence type="ECO:0000313" key="3">
    <source>
        <dbReference type="EMBL" id="KAL1520446.1"/>
    </source>
</evidence>
<gene>
    <name evidence="3" type="ORF">AB1Y20_022028</name>
</gene>
<accession>A0AB34JF52</accession>
<keyword evidence="1" id="KW-0175">Coiled coil</keyword>
<dbReference type="EMBL" id="JBGBPQ010000008">
    <property type="protein sequence ID" value="KAL1520446.1"/>
    <property type="molecule type" value="Genomic_DNA"/>
</dbReference>
<evidence type="ECO:0000256" key="2">
    <source>
        <dbReference type="SAM" id="MobiDB-lite"/>
    </source>
</evidence>
<protein>
    <submittedName>
        <fullName evidence="3">Uncharacterized protein</fullName>
    </submittedName>
</protein>